<dbReference type="AlphaFoldDB" id="A0AAV1WJZ4"/>
<protein>
    <submittedName>
        <fullName evidence="2">Uncharacterized protein</fullName>
    </submittedName>
</protein>
<accession>A0AAV1WJZ4</accession>
<feature type="region of interest" description="Disordered" evidence="1">
    <location>
        <begin position="1"/>
        <end position="31"/>
    </location>
</feature>
<organism evidence="2 3">
    <name type="scientific">Lupinus luteus</name>
    <name type="common">European yellow lupine</name>
    <dbReference type="NCBI Taxonomy" id="3873"/>
    <lineage>
        <taxon>Eukaryota</taxon>
        <taxon>Viridiplantae</taxon>
        <taxon>Streptophyta</taxon>
        <taxon>Embryophyta</taxon>
        <taxon>Tracheophyta</taxon>
        <taxon>Spermatophyta</taxon>
        <taxon>Magnoliopsida</taxon>
        <taxon>eudicotyledons</taxon>
        <taxon>Gunneridae</taxon>
        <taxon>Pentapetalae</taxon>
        <taxon>rosids</taxon>
        <taxon>fabids</taxon>
        <taxon>Fabales</taxon>
        <taxon>Fabaceae</taxon>
        <taxon>Papilionoideae</taxon>
        <taxon>50 kb inversion clade</taxon>
        <taxon>genistoids sensu lato</taxon>
        <taxon>core genistoids</taxon>
        <taxon>Genisteae</taxon>
        <taxon>Lupinus</taxon>
    </lineage>
</organism>
<keyword evidence="3" id="KW-1185">Reference proteome</keyword>
<evidence type="ECO:0000313" key="2">
    <source>
        <dbReference type="EMBL" id="CAL0309620.1"/>
    </source>
</evidence>
<dbReference type="Proteomes" id="UP001497480">
    <property type="component" value="Unassembled WGS sequence"/>
</dbReference>
<dbReference type="EMBL" id="CAXHTB010000007">
    <property type="protein sequence ID" value="CAL0309620.1"/>
    <property type="molecule type" value="Genomic_DNA"/>
</dbReference>
<sequence>MHSIDKRKEKASKAKDIALEKGQKGYGPTKDTITQAKHATTRKGQQLYATTKDIITSAARTIDEYTVPVAEKAKDYTIQATVKPRM</sequence>
<reference evidence="2 3" key="1">
    <citation type="submission" date="2024-03" db="EMBL/GenBank/DDBJ databases">
        <authorList>
            <person name="Martinez-Hernandez J."/>
        </authorList>
    </citation>
    <scope>NUCLEOTIDE SEQUENCE [LARGE SCALE GENOMIC DNA]</scope>
</reference>
<name>A0AAV1WJZ4_LUPLU</name>
<proteinExistence type="predicted"/>
<evidence type="ECO:0000256" key="1">
    <source>
        <dbReference type="SAM" id="MobiDB-lite"/>
    </source>
</evidence>
<evidence type="ECO:0000313" key="3">
    <source>
        <dbReference type="Proteomes" id="UP001497480"/>
    </source>
</evidence>
<comment type="caution">
    <text evidence="2">The sequence shown here is derived from an EMBL/GenBank/DDBJ whole genome shotgun (WGS) entry which is preliminary data.</text>
</comment>
<gene>
    <name evidence="2" type="ORF">LLUT_LOCUS10680</name>
</gene>
<feature type="compositionally biased region" description="Basic and acidic residues" evidence="1">
    <location>
        <begin position="1"/>
        <end position="23"/>
    </location>
</feature>